<dbReference type="Pfam" id="PF04749">
    <property type="entry name" value="PLAC8"/>
    <property type="match status" value="1"/>
</dbReference>
<sequence length="166" mass="18459">KSLCSAIYYTRSIREVGVLNLMPTYTEALNGMLYNRSQQRNQAHPSIHIYLPNAVVFTRVPVSLTLPCPPPALRAPSEVYASDVTQCKNAEAVGDSCVCHGLLQFVPVVDCISVSMIRKKVREARGIPGGLCGDMINSWFCYFCVLVQTAQEVEHIEPREQNISRT</sequence>
<evidence type="ECO:0000313" key="3">
    <source>
        <dbReference type="Proteomes" id="UP001208570"/>
    </source>
</evidence>
<feature type="non-terminal residue" evidence="2">
    <location>
        <position position="1"/>
    </location>
</feature>
<evidence type="ECO:0000313" key="2">
    <source>
        <dbReference type="EMBL" id="KAK2159148.1"/>
    </source>
</evidence>
<reference evidence="2" key="1">
    <citation type="journal article" date="2023" name="Mol. Biol. Evol.">
        <title>Third-Generation Sequencing Reveals the Adaptive Role of the Epigenome in Three Deep-Sea Polychaetes.</title>
        <authorList>
            <person name="Perez M."/>
            <person name="Aroh O."/>
            <person name="Sun Y."/>
            <person name="Lan Y."/>
            <person name="Juniper S.K."/>
            <person name="Young C.R."/>
            <person name="Angers B."/>
            <person name="Qian P.Y."/>
        </authorList>
    </citation>
    <scope>NUCLEOTIDE SEQUENCE</scope>
    <source>
        <strain evidence="2">P08H-3</strain>
    </source>
</reference>
<proteinExistence type="inferred from homology"/>
<dbReference type="EMBL" id="JAODUP010000157">
    <property type="protein sequence ID" value="KAK2159148.1"/>
    <property type="molecule type" value="Genomic_DNA"/>
</dbReference>
<accession>A0AAD9JVD0</accession>
<dbReference type="NCBIfam" id="TIGR01571">
    <property type="entry name" value="A_thal_Cys_rich"/>
    <property type="match status" value="1"/>
</dbReference>
<name>A0AAD9JVD0_9ANNE</name>
<comment type="caution">
    <text evidence="2">The sequence shown here is derived from an EMBL/GenBank/DDBJ whole genome shotgun (WGS) entry which is preliminary data.</text>
</comment>
<dbReference type="AlphaFoldDB" id="A0AAD9JVD0"/>
<gene>
    <name evidence="2" type="ORF">LSH36_157g00022</name>
</gene>
<organism evidence="2 3">
    <name type="scientific">Paralvinella palmiformis</name>
    <dbReference type="NCBI Taxonomy" id="53620"/>
    <lineage>
        <taxon>Eukaryota</taxon>
        <taxon>Metazoa</taxon>
        <taxon>Spiralia</taxon>
        <taxon>Lophotrochozoa</taxon>
        <taxon>Annelida</taxon>
        <taxon>Polychaeta</taxon>
        <taxon>Sedentaria</taxon>
        <taxon>Canalipalpata</taxon>
        <taxon>Terebellida</taxon>
        <taxon>Terebelliformia</taxon>
        <taxon>Alvinellidae</taxon>
        <taxon>Paralvinella</taxon>
    </lineage>
</organism>
<comment type="similarity">
    <text evidence="1">Belongs to the cornifelin family.</text>
</comment>
<evidence type="ECO:0000256" key="1">
    <source>
        <dbReference type="ARBA" id="ARBA00009024"/>
    </source>
</evidence>
<dbReference type="Proteomes" id="UP001208570">
    <property type="component" value="Unassembled WGS sequence"/>
</dbReference>
<keyword evidence="3" id="KW-1185">Reference proteome</keyword>
<protein>
    <submittedName>
        <fullName evidence="2">Uncharacterized protein</fullName>
    </submittedName>
</protein>
<dbReference type="InterPro" id="IPR006461">
    <property type="entry name" value="PLAC_motif_containing"/>
</dbReference>